<dbReference type="EMBL" id="OY882861">
    <property type="protein sequence ID" value="CAK6444789.1"/>
    <property type="molecule type" value="Genomic_DNA"/>
</dbReference>
<proteinExistence type="predicted"/>
<name>A0ABP0A591_PIPNA</name>
<accession>A0ABP0A591</accession>
<reference evidence="1" key="1">
    <citation type="submission" date="2023-12" db="EMBL/GenBank/DDBJ databases">
        <authorList>
            <person name="Brown T."/>
        </authorList>
    </citation>
    <scope>NUCLEOTIDE SEQUENCE</scope>
</reference>
<evidence type="ECO:0000313" key="1">
    <source>
        <dbReference type="EMBL" id="CAK6444789.1"/>
    </source>
</evidence>
<organism evidence="1 2">
    <name type="scientific">Pipistrellus nathusii</name>
    <name type="common">Nathusius' pipistrelle</name>
    <dbReference type="NCBI Taxonomy" id="59473"/>
    <lineage>
        <taxon>Eukaryota</taxon>
        <taxon>Metazoa</taxon>
        <taxon>Chordata</taxon>
        <taxon>Craniata</taxon>
        <taxon>Vertebrata</taxon>
        <taxon>Euteleostomi</taxon>
        <taxon>Mammalia</taxon>
        <taxon>Eutheria</taxon>
        <taxon>Laurasiatheria</taxon>
        <taxon>Chiroptera</taxon>
        <taxon>Yangochiroptera</taxon>
        <taxon>Vespertilionidae</taxon>
        <taxon>Pipistrellus</taxon>
    </lineage>
</organism>
<evidence type="ECO:0000313" key="2">
    <source>
        <dbReference type="Proteomes" id="UP001314169"/>
    </source>
</evidence>
<protein>
    <submittedName>
        <fullName evidence="1">Uncharacterized protein</fullName>
    </submittedName>
</protein>
<gene>
    <name evidence="1" type="ORF">MPIPNATIZW_LOCUS13095</name>
</gene>
<dbReference type="Proteomes" id="UP001314169">
    <property type="component" value="Chromosome 4"/>
</dbReference>
<sequence length="100" mass="11090">MAMREETGLKYTEESIKRLSRQHQCHIRATIQGGPGPCPLYETSNINHFSASIHTPRAGGQEYFEGGHPSAHCDPFTVTDALIRMCLLNGTGDKSFQNKN</sequence>
<dbReference type="Gene3D" id="3.30.590.10">
    <property type="entry name" value="Glutamine synthetase/guanido kinase, catalytic domain"/>
    <property type="match status" value="1"/>
</dbReference>
<keyword evidence="2" id="KW-1185">Reference proteome</keyword>